<dbReference type="PANTHER" id="PTHR11474:SF76">
    <property type="entry name" value="SHKT DOMAIN-CONTAINING PROTEIN"/>
    <property type="match status" value="1"/>
</dbReference>
<keyword evidence="5" id="KW-0560">Oxidoreductase</keyword>
<evidence type="ECO:0000256" key="8">
    <source>
        <dbReference type="ARBA" id="ARBA00023101"/>
    </source>
</evidence>
<comment type="cofactor">
    <cofactor evidence="1">
        <name>Cu(2+)</name>
        <dbReference type="ChEBI" id="CHEBI:29036"/>
    </cofactor>
</comment>
<dbReference type="Proteomes" id="UP000503462">
    <property type="component" value="Chromosome 1"/>
</dbReference>
<dbReference type="Gene3D" id="1.10.1280.10">
    <property type="entry name" value="Di-copper center containing domain from catechol oxidase"/>
    <property type="match status" value="1"/>
</dbReference>
<evidence type="ECO:0000313" key="13">
    <source>
        <dbReference type="Proteomes" id="UP000503462"/>
    </source>
</evidence>
<dbReference type="Pfam" id="PF18132">
    <property type="entry name" value="Tyrosinase_C"/>
    <property type="match status" value="1"/>
</dbReference>
<gene>
    <name evidence="12" type="ORF">AMS68_001773</name>
</gene>
<dbReference type="GO" id="GO:0004503">
    <property type="term" value="F:tyrosinase activity"/>
    <property type="evidence" value="ECO:0007669"/>
    <property type="project" value="UniProtKB-EC"/>
</dbReference>
<dbReference type="AlphaFoldDB" id="A0A6H0XNI2"/>
<evidence type="ECO:0000256" key="4">
    <source>
        <dbReference type="ARBA" id="ARBA00022723"/>
    </source>
</evidence>
<evidence type="ECO:0000256" key="9">
    <source>
        <dbReference type="ARBA" id="ARBA00048233"/>
    </source>
</evidence>
<proteinExistence type="inferred from homology"/>
<comment type="catalytic activity">
    <reaction evidence="9">
        <text>2 L-dopa + O2 = 2 L-dopaquinone + 2 H2O</text>
        <dbReference type="Rhea" id="RHEA:34287"/>
        <dbReference type="ChEBI" id="CHEBI:15377"/>
        <dbReference type="ChEBI" id="CHEBI:15379"/>
        <dbReference type="ChEBI" id="CHEBI:57504"/>
        <dbReference type="ChEBI" id="CHEBI:57924"/>
        <dbReference type="EC" id="1.14.18.1"/>
    </reaction>
</comment>
<dbReference type="Pfam" id="PF00264">
    <property type="entry name" value="Tyrosinase"/>
    <property type="match status" value="1"/>
</dbReference>
<evidence type="ECO:0000256" key="1">
    <source>
        <dbReference type="ARBA" id="ARBA00001973"/>
    </source>
</evidence>
<dbReference type="InterPro" id="IPR041640">
    <property type="entry name" value="Tyrosinase_C"/>
</dbReference>
<comment type="similarity">
    <text evidence="2">Belongs to the tyrosinase family.</text>
</comment>
<keyword evidence="6" id="KW-0186">Copper</keyword>
<keyword evidence="13" id="KW-1185">Reference proteome</keyword>
<dbReference type="InterPro" id="IPR002227">
    <property type="entry name" value="Tyrosinase_Cu-bd"/>
</dbReference>
<evidence type="ECO:0000256" key="2">
    <source>
        <dbReference type="ARBA" id="ARBA00009928"/>
    </source>
</evidence>
<evidence type="ECO:0000256" key="6">
    <source>
        <dbReference type="ARBA" id="ARBA00023008"/>
    </source>
</evidence>
<evidence type="ECO:0000259" key="11">
    <source>
        <dbReference type="PROSITE" id="PS00498"/>
    </source>
</evidence>
<keyword evidence="7" id="KW-0503">Monooxygenase</keyword>
<dbReference type="GO" id="GO:0046872">
    <property type="term" value="F:metal ion binding"/>
    <property type="evidence" value="ECO:0007669"/>
    <property type="project" value="UniProtKB-KW"/>
</dbReference>
<keyword evidence="8" id="KW-0470">Melanin biosynthesis</keyword>
<dbReference type="PRINTS" id="PR00092">
    <property type="entry name" value="TYROSINASE"/>
</dbReference>
<evidence type="ECO:0000313" key="12">
    <source>
        <dbReference type="EMBL" id="QIW96255.1"/>
    </source>
</evidence>
<feature type="domain" description="Tyrosinase copper-binding" evidence="11">
    <location>
        <begin position="341"/>
        <end position="352"/>
    </location>
</feature>
<evidence type="ECO:0000256" key="7">
    <source>
        <dbReference type="ARBA" id="ARBA00023033"/>
    </source>
</evidence>
<protein>
    <recommendedName>
        <fullName evidence="3">tyrosinase</fullName>
        <ecNumber evidence="3">1.14.18.1</ecNumber>
    </recommendedName>
</protein>
<reference evidence="12 13" key="1">
    <citation type="journal article" date="2016" name="Sci. Rep.">
        <title>Peltaster fructicola genome reveals evolution from an invasive phytopathogen to an ectophytic parasite.</title>
        <authorList>
            <person name="Xu C."/>
            <person name="Chen H."/>
            <person name="Gleason M.L."/>
            <person name="Xu J.R."/>
            <person name="Liu H."/>
            <person name="Zhang R."/>
            <person name="Sun G."/>
        </authorList>
    </citation>
    <scope>NUCLEOTIDE SEQUENCE [LARGE SCALE GENOMIC DNA]</scope>
    <source>
        <strain evidence="12 13">LNHT1506</strain>
    </source>
</reference>
<evidence type="ECO:0000256" key="5">
    <source>
        <dbReference type="ARBA" id="ARBA00023002"/>
    </source>
</evidence>
<sequence length="661" mass="70152">MGAAPSTMLSSTSSLQISTSSAFLSTSSLPVTTSAIPTSTSLSTSSILSTSTPVATPSGPYVPVPYQNPSTASASSVRTRKDIDTLSQVELDLVVLGYQQWQNASASLVAGYFQVAGIHGAPHQYWDDEGGFGDTTTGYKGTGYCFHGDQNFYLWHRPYVTLVEQEMVAAAVSIANNWYVPQRATYQAAAATLAHPYWDWAKGTGVPGTLANKQISVTNPATGQSMTINNPLYSHTLVSDGNLGTTSNGGSIAVGQNGGRTTYRGSKYLTNMQNAGASLKRNTALLFNTANVCWNVFATYNTDEQQQCDSNPNIQSLEGIHNTIHNTVAGTMANLDIAAFDPIFWLHHCNVDRLGAIWQAINPTTFVDSTYGSDQTFVVDAGDRDDTFQLLPFRASQGDTDWWQPNKLYNTFAVGYTYPELSDSPDAATALSRANAIYGTGRTQQALVKSASSKLRRNLQVRQAADNTILVEPPTTDQLAPYSSMLIAANGSFNEYSVGCSLKKSVAEGKSFDLHLFFGAVADDNYIGAANRVGGFSVSQAGGSSMTTEVNGVVPITDALLNELVLGGIKDMEPDTVQKYVDAKLIWRLVTVDGDDIGGDAINGGLVLNVKHTVVTPKADVNAQPIVAVPNSITNTTNTDAQPLPSGVAATSLSSAAATAL</sequence>
<name>A0A6H0XNI2_9PEZI</name>
<keyword evidence="4" id="KW-0479">Metal-binding</keyword>
<comment type="catalytic activity">
    <reaction evidence="10">
        <text>L-tyrosine + O2 = L-dopaquinone + H2O</text>
        <dbReference type="Rhea" id="RHEA:18117"/>
        <dbReference type="ChEBI" id="CHEBI:15377"/>
        <dbReference type="ChEBI" id="CHEBI:15379"/>
        <dbReference type="ChEBI" id="CHEBI:57924"/>
        <dbReference type="ChEBI" id="CHEBI:58315"/>
        <dbReference type="EC" id="1.14.18.1"/>
    </reaction>
</comment>
<accession>A0A6H0XNI2</accession>
<dbReference type="OrthoDB" id="6132182at2759"/>
<dbReference type="EMBL" id="CP051139">
    <property type="protein sequence ID" value="QIW96255.1"/>
    <property type="molecule type" value="Genomic_DNA"/>
</dbReference>
<evidence type="ECO:0000256" key="10">
    <source>
        <dbReference type="ARBA" id="ARBA00048881"/>
    </source>
</evidence>
<dbReference type="SUPFAM" id="SSF48056">
    <property type="entry name" value="Di-copper centre-containing domain"/>
    <property type="match status" value="1"/>
</dbReference>
<dbReference type="InterPro" id="IPR050316">
    <property type="entry name" value="Tyrosinase/Hemocyanin"/>
</dbReference>
<evidence type="ECO:0000256" key="3">
    <source>
        <dbReference type="ARBA" id="ARBA00011906"/>
    </source>
</evidence>
<dbReference type="PROSITE" id="PS00498">
    <property type="entry name" value="TYROSINASE_2"/>
    <property type="match status" value="1"/>
</dbReference>
<organism evidence="12 13">
    <name type="scientific">Peltaster fructicola</name>
    <dbReference type="NCBI Taxonomy" id="286661"/>
    <lineage>
        <taxon>Eukaryota</taxon>
        <taxon>Fungi</taxon>
        <taxon>Dikarya</taxon>
        <taxon>Ascomycota</taxon>
        <taxon>Pezizomycotina</taxon>
        <taxon>Dothideomycetes</taxon>
        <taxon>Dothideomycetes incertae sedis</taxon>
        <taxon>Peltaster</taxon>
    </lineage>
</organism>
<dbReference type="EC" id="1.14.18.1" evidence="3"/>
<dbReference type="InterPro" id="IPR008922">
    <property type="entry name" value="Di-copper_centre_dom_sf"/>
</dbReference>
<dbReference type="PANTHER" id="PTHR11474">
    <property type="entry name" value="TYROSINASE FAMILY MEMBER"/>
    <property type="match status" value="1"/>
</dbReference>
<dbReference type="GO" id="GO:0042438">
    <property type="term" value="P:melanin biosynthetic process"/>
    <property type="evidence" value="ECO:0007669"/>
    <property type="project" value="UniProtKB-KW"/>
</dbReference>